<sequence length="431" mass="52007">MQFMLFKTDQCLLLEISIFTKHLMKLSINFIYIKNQDKIQSSLTNLLIMKRKVWLSEKFYQQIILKLKQFIQNNDAIRDTSNLRNFYGDEGFFKTDIQGYVYKAQRMTQNIGEIKIQYQQEGIHANVKELVEKTNQNANQDQKNSTSIQPECKYNYTMMYQILTKEDSVIQLQAKMSTYLKNQIKKLNHLKEYFLSQPLHYQVIIYYKHSNLDYQSIFIKILIYIKNELIQILCKKSQFCEMLTLKGKHCQLIYFNHLFLTTISSYDHYLSHNYQYYFLTLFLTVILKVYLLTKIFVTIFILLYKLFIFILKSRYKSIHFNISFISKNFLSQNYFSFSHIKASLFYNYILCLPIAIPIYQFQYWKIEQIENFTNKQSCYLIKFLSHTILHIQLNKFSNLFNIIETLIKQQQMYQIIQFQSKYLDLQLSTLD</sequence>
<name>A0A8S1WNX2_9CILI</name>
<protein>
    <recommendedName>
        <fullName evidence="4">Transmembrane protein</fullName>
    </recommendedName>
</protein>
<evidence type="ECO:0000256" key="1">
    <source>
        <dbReference type="SAM" id="Phobius"/>
    </source>
</evidence>
<feature type="transmembrane region" description="Helical" evidence="1">
    <location>
        <begin position="344"/>
        <end position="364"/>
    </location>
</feature>
<reference evidence="2" key="1">
    <citation type="submission" date="2021-01" db="EMBL/GenBank/DDBJ databases">
        <authorList>
            <consortium name="Genoscope - CEA"/>
            <person name="William W."/>
        </authorList>
    </citation>
    <scope>NUCLEOTIDE SEQUENCE</scope>
</reference>
<dbReference type="EMBL" id="CAJJDO010000099">
    <property type="protein sequence ID" value="CAD8191714.1"/>
    <property type="molecule type" value="Genomic_DNA"/>
</dbReference>
<keyword evidence="1" id="KW-0812">Transmembrane</keyword>
<dbReference type="Proteomes" id="UP000689195">
    <property type="component" value="Unassembled WGS sequence"/>
</dbReference>
<organism evidence="2 3">
    <name type="scientific">Paramecium pentaurelia</name>
    <dbReference type="NCBI Taxonomy" id="43138"/>
    <lineage>
        <taxon>Eukaryota</taxon>
        <taxon>Sar</taxon>
        <taxon>Alveolata</taxon>
        <taxon>Ciliophora</taxon>
        <taxon>Intramacronucleata</taxon>
        <taxon>Oligohymenophorea</taxon>
        <taxon>Peniculida</taxon>
        <taxon>Parameciidae</taxon>
        <taxon>Paramecium</taxon>
    </lineage>
</organism>
<comment type="caution">
    <text evidence="2">The sequence shown here is derived from an EMBL/GenBank/DDBJ whole genome shotgun (WGS) entry which is preliminary data.</text>
</comment>
<evidence type="ECO:0000313" key="3">
    <source>
        <dbReference type="Proteomes" id="UP000689195"/>
    </source>
</evidence>
<dbReference type="AlphaFoldDB" id="A0A8S1WNX2"/>
<evidence type="ECO:0008006" key="4">
    <source>
        <dbReference type="Google" id="ProtNLM"/>
    </source>
</evidence>
<gene>
    <name evidence="2" type="ORF">PPENT_87.1.T0990182</name>
</gene>
<feature type="transmembrane region" description="Helical" evidence="1">
    <location>
        <begin position="276"/>
        <end position="304"/>
    </location>
</feature>
<proteinExistence type="predicted"/>
<keyword evidence="3" id="KW-1185">Reference proteome</keyword>
<accession>A0A8S1WNX2</accession>
<evidence type="ECO:0000313" key="2">
    <source>
        <dbReference type="EMBL" id="CAD8191714.1"/>
    </source>
</evidence>
<keyword evidence="1" id="KW-0472">Membrane</keyword>
<keyword evidence="1" id="KW-1133">Transmembrane helix</keyword>